<dbReference type="PRINTS" id="PR01176">
    <property type="entry name" value="GABABRECEPTR"/>
</dbReference>
<keyword evidence="9" id="KW-0325">Glycoprotein</keyword>
<evidence type="ECO:0000256" key="12">
    <source>
        <dbReference type="SAM" id="MobiDB-lite"/>
    </source>
</evidence>
<feature type="compositionally biased region" description="Polar residues" evidence="12">
    <location>
        <begin position="1156"/>
        <end position="1175"/>
    </location>
</feature>
<feature type="compositionally biased region" description="Basic and acidic residues" evidence="12">
    <location>
        <begin position="1510"/>
        <end position="1522"/>
    </location>
</feature>
<feature type="compositionally biased region" description="Polar residues" evidence="12">
    <location>
        <begin position="1304"/>
        <end position="1322"/>
    </location>
</feature>
<comment type="subcellular location">
    <subcellularLocation>
        <location evidence="1">Cell membrane</location>
        <topology evidence="1">Multi-pass membrane protein</topology>
    </subcellularLocation>
</comment>
<dbReference type="PROSITE" id="PS50259">
    <property type="entry name" value="G_PROTEIN_RECEP_F3_4"/>
    <property type="match status" value="1"/>
</dbReference>
<dbReference type="CDD" id="cd06366">
    <property type="entry name" value="PBP1_GABAb_receptor"/>
    <property type="match status" value="1"/>
</dbReference>
<comment type="caution">
    <text evidence="15">The sequence shown here is derived from an EMBL/GenBank/DDBJ whole genome shotgun (WGS) entry which is preliminary data.</text>
</comment>
<feature type="region of interest" description="Disordered" evidence="12">
    <location>
        <begin position="959"/>
        <end position="990"/>
    </location>
</feature>
<feature type="compositionally biased region" description="Basic and acidic residues" evidence="12">
    <location>
        <begin position="1338"/>
        <end position="1354"/>
    </location>
</feature>
<keyword evidence="16" id="KW-1185">Reference proteome</keyword>
<dbReference type="CDD" id="cd15047">
    <property type="entry name" value="7tmC_GABA-B-like"/>
    <property type="match status" value="1"/>
</dbReference>
<feature type="compositionally biased region" description="Basic residues" evidence="12">
    <location>
        <begin position="1403"/>
        <end position="1417"/>
    </location>
</feature>
<feature type="transmembrane region" description="Helical" evidence="13">
    <location>
        <begin position="610"/>
        <end position="634"/>
    </location>
</feature>
<dbReference type="Gene3D" id="3.40.50.2300">
    <property type="match status" value="2"/>
</dbReference>
<feature type="compositionally biased region" description="Polar residues" evidence="12">
    <location>
        <begin position="1056"/>
        <end position="1065"/>
    </location>
</feature>
<keyword evidence="8" id="KW-0675">Receptor</keyword>
<dbReference type="SUPFAM" id="SSF53822">
    <property type="entry name" value="Periplasmic binding protein-like I"/>
    <property type="match status" value="1"/>
</dbReference>
<feature type="compositionally biased region" description="Polar residues" evidence="12">
    <location>
        <begin position="959"/>
        <end position="968"/>
    </location>
</feature>
<keyword evidence="4" id="KW-0732">Signal</keyword>
<dbReference type="GO" id="GO:0038039">
    <property type="term" value="C:G protein-coupled receptor heterodimeric complex"/>
    <property type="evidence" value="ECO:0007669"/>
    <property type="project" value="TreeGrafter"/>
</dbReference>
<keyword evidence="10" id="KW-0807">Transducer</keyword>
<feature type="compositionally biased region" description="Polar residues" evidence="12">
    <location>
        <begin position="1223"/>
        <end position="1246"/>
    </location>
</feature>
<evidence type="ECO:0000313" key="15">
    <source>
        <dbReference type="EMBL" id="RMX58388.1"/>
    </source>
</evidence>
<feature type="transmembrane region" description="Helical" evidence="13">
    <location>
        <begin position="742"/>
        <end position="764"/>
    </location>
</feature>
<evidence type="ECO:0000256" key="7">
    <source>
        <dbReference type="ARBA" id="ARBA00023136"/>
    </source>
</evidence>
<dbReference type="Proteomes" id="UP000275408">
    <property type="component" value="Unassembled WGS sequence"/>
</dbReference>
<dbReference type="InterPro" id="IPR028082">
    <property type="entry name" value="Peripla_BP_I"/>
</dbReference>
<dbReference type="OrthoDB" id="5989897at2759"/>
<evidence type="ECO:0000256" key="3">
    <source>
        <dbReference type="ARBA" id="ARBA00022692"/>
    </source>
</evidence>
<dbReference type="PANTHER" id="PTHR10519">
    <property type="entry name" value="GABA-B RECEPTOR"/>
    <property type="match status" value="1"/>
</dbReference>
<dbReference type="GO" id="GO:0004965">
    <property type="term" value="F:G protein-coupled GABA receptor activity"/>
    <property type="evidence" value="ECO:0007669"/>
    <property type="project" value="InterPro"/>
</dbReference>
<feature type="transmembrane region" description="Helical" evidence="13">
    <location>
        <begin position="497"/>
        <end position="522"/>
    </location>
</feature>
<feature type="transmembrane region" description="Helical" evidence="13">
    <location>
        <begin position="575"/>
        <end position="598"/>
    </location>
</feature>
<dbReference type="FunFam" id="3.40.50.2300:FF:000063">
    <property type="entry name" value="Gamma-aminobutyric acid type B receptor subunit"/>
    <property type="match status" value="1"/>
</dbReference>
<evidence type="ECO:0000256" key="1">
    <source>
        <dbReference type="ARBA" id="ARBA00004651"/>
    </source>
</evidence>
<keyword evidence="6" id="KW-0297">G-protein coupled receptor</keyword>
<keyword evidence="3 13" id="KW-0812">Transmembrane</keyword>
<evidence type="ECO:0000313" key="16">
    <source>
        <dbReference type="Proteomes" id="UP000275408"/>
    </source>
</evidence>
<dbReference type="InterPro" id="IPR001828">
    <property type="entry name" value="ANF_lig-bd_rcpt"/>
</dbReference>
<evidence type="ECO:0000256" key="13">
    <source>
        <dbReference type="SAM" id="Phobius"/>
    </source>
</evidence>
<evidence type="ECO:0000256" key="8">
    <source>
        <dbReference type="ARBA" id="ARBA00023170"/>
    </source>
</evidence>
<feature type="transmembrane region" description="Helical" evidence="13">
    <location>
        <begin position="676"/>
        <end position="699"/>
    </location>
</feature>
<evidence type="ECO:0000256" key="9">
    <source>
        <dbReference type="ARBA" id="ARBA00023180"/>
    </source>
</evidence>
<evidence type="ECO:0000256" key="11">
    <source>
        <dbReference type="ARBA" id="ARBA00073785"/>
    </source>
</evidence>
<evidence type="ECO:0000256" key="6">
    <source>
        <dbReference type="ARBA" id="ARBA00023040"/>
    </source>
</evidence>
<sequence length="1535" mass="170385">MFLTVFFFSFVSFSKDYAMNLIFITVTVVICCANLTKAFNTTNSTNSSLQTNSTNNNTTPLTTLYIGAFFDLTDKNGYGALPMALQAIEEINNNPNVLPGYQLELVVKSTQGSFGIGQKAFNEFLNTGPTKIMLLGPGEDSLAKSIAAYSGIPDINLLQFSYGTSDLELENRRDLYPNFFRTKTSPTSLDVPRIKFIKEYGWDEVGIIYGDSERYFQLSNQLAGSLKGSKIKVLAEVRLQANDPTRAIRTMKDRGIHVILGIFSLDSTARKMFCEAHRARMYGPHYVWILTNSKNNNWWIPKKGESIACSDLEMKCQIQNHFSFYHTNVVSLQKTFYSYANKNKSQIINDYRARVDNHNDTSNRSDQYLHVYDALWSIGFVLHNSRQEIKTQGKTLENLTYSDANATDVFRKWALDLDFKSPNIGTRVRYYPNGNRRNGIIIKQIVIEDGIFKTVTGGTFDVKTEVLKASTEIHWFAGTPYTKTTETYVYRTIDETLFFVIIAFASLGIVYGLICLLTLVLNFKKKLVKNSGPVISLLIILGCLLNYVTVILYGFDYARVSPDVVTRLCRARSWTFSIGFTLSVGGLTAKLWMAYGVVKERFVRSRKVMMFWMLGILVLLLVIDITILGCWETIDPLYRILKQVRSQPEYECFQPITADTFHAKIEVVEQCNCADLTLWLVVILAFKALLVLAGGFLAWQTRKLYIPALNDTQHCVSCMFVVVVFCVAGAIVAFTATLYPSVYYGVIGGLVIFATTLILFLLFINKIVRLSCKRTSGKSAVVGQSAEYDTTCACGAACAKFCSCCTCSSACCISFWSCFPCCNLFTCLRSFFCGSQVHPSSGDRKESENDFYIGGHLQDKDAEIVYLKNELRERDTMLSNVQQKRTVKTIATQTHDDGSNFLDHGDDDYDSTLDASGSDAESFTSTDGRKRIRRAANKIRIFHEAADYSHVRSKVNTGIRSSLAPSTPQERRGSRMSISSMSNEEIRKLKTSVAEKDDEINTLKKELEALKKQGSIGNSLQNKSTTEQKSGETFPGTQRILLIETPATPIPEDKTTFTFPVQSSRSTSPSTVQPPGSPSSSTTKPSVAPSFSIVKPSMSPSSPTVKSSAASSTSPGKSLASKSPYAVKLSGSLSPNAAKTTVSTSTVKSSESRTTPSASPVPSSNRNNIAKNVSINEEDSTSEKPSNKPETQAQDRAHKKNSIGPGGAWLFDDHSEPTMLEKNINNDSATTDSNKATGRGSNISPTDKNKPDDNLKASLTNVSISVPLDNESTPENAIIDTKKELKSTDKEDGNGKRDDIYINNLDSGNGKNPNNQDQSSRTAKPKGELAEDASSAVEKSEPENAEVTKDESGRTIEMIDEEEDDDDDDDDNDEYDDEEEEEDGDEDKEGAATTGEAAGGHNGARKSKKRGRRKKLGYGKLKWNAASKVDTGSGTRSNAPRRSIKKIPRYKNDYSHVRSRVTSVSEGSTGEKVTDSPITKRKQSENEEKRIRSQSLYRPPPEYIKVRPRLYNEGRRYSEMPRHSTMPYSVKQSSR</sequence>
<reference evidence="15 16" key="1">
    <citation type="journal article" date="2018" name="Sci. Rep.">
        <title>Comparative analysis of the Pocillopora damicornis genome highlights role of immune system in coral evolution.</title>
        <authorList>
            <person name="Cunning R."/>
            <person name="Bay R.A."/>
            <person name="Gillette P."/>
            <person name="Baker A.C."/>
            <person name="Traylor-Knowles N."/>
        </authorList>
    </citation>
    <scope>NUCLEOTIDE SEQUENCE [LARGE SCALE GENOMIC DNA]</scope>
    <source>
        <strain evidence="15">RSMAS</strain>
        <tissue evidence="15">Whole animal</tissue>
    </source>
</reference>
<feature type="transmembrane region" description="Helical" evidence="13">
    <location>
        <begin position="715"/>
        <end position="736"/>
    </location>
</feature>
<dbReference type="InterPro" id="IPR002455">
    <property type="entry name" value="GPCR3_GABA-B"/>
</dbReference>
<evidence type="ECO:0000256" key="10">
    <source>
        <dbReference type="ARBA" id="ARBA00023224"/>
    </source>
</evidence>
<feature type="transmembrane region" description="Helical" evidence="13">
    <location>
        <begin position="534"/>
        <end position="555"/>
    </location>
</feature>
<keyword evidence="2" id="KW-1003">Cell membrane</keyword>
<feature type="region of interest" description="Disordered" evidence="12">
    <location>
        <begin position="1017"/>
        <end position="1535"/>
    </location>
</feature>
<feature type="compositionally biased region" description="Polar residues" evidence="12">
    <location>
        <begin position="1017"/>
        <end position="1028"/>
    </location>
</feature>
<keyword evidence="7 13" id="KW-0472">Membrane</keyword>
<proteinExistence type="predicted"/>
<dbReference type="EMBL" id="RCHS01000531">
    <property type="protein sequence ID" value="RMX58388.1"/>
    <property type="molecule type" value="Genomic_DNA"/>
</dbReference>
<name>A0A3M6UYJ9_POCDA</name>
<feature type="compositionally biased region" description="Basic and acidic residues" evidence="12">
    <location>
        <begin position="1280"/>
        <end position="1300"/>
    </location>
</feature>
<dbReference type="GO" id="GO:0007214">
    <property type="term" value="P:gamma-aminobutyric acid signaling pathway"/>
    <property type="evidence" value="ECO:0007669"/>
    <property type="project" value="TreeGrafter"/>
</dbReference>
<dbReference type="PRINTS" id="PR01177">
    <property type="entry name" value="GABAB1RECPTR"/>
</dbReference>
<evidence type="ECO:0000256" key="2">
    <source>
        <dbReference type="ARBA" id="ARBA00022475"/>
    </source>
</evidence>
<protein>
    <recommendedName>
        <fullName evidence="11">Gamma-aminobutyric acid type B receptor subunit 2</fullName>
    </recommendedName>
</protein>
<dbReference type="Pfam" id="PF00003">
    <property type="entry name" value="7tm_3"/>
    <property type="match status" value="1"/>
</dbReference>
<feature type="domain" description="G-protein coupled receptors family 3 profile" evidence="14">
    <location>
        <begin position="497"/>
        <end position="767"/>
    </location>
</feature>
<feature type="compositionally biased region" description="Polar residues" evidence="12">
    <location>
        <begin position="1526"/>
        <end position="1535"/>
    </location>
</feature>
<dbReference type="InterPro" id="IPR017978">
    <property type="entry name" value="GPCR_3_C"/>
</dbReference>
<feature type="compositionally biased region" description="Acidic residues" evidence="12">
    <location>
        <begin position="1358"/>
        <end position="1388"/>
    </location>
</feature>
<accession>A0A3M6UYJ9</accession>
<evidence type="ECO:0000256" key="4">
    <source>
        <dbReference type="ARBA" id="ARBA00022729"/>
    </source>
</evidence>
<feature type="compositionally biased region" description="Basic and acidic residues" evidence="12">
    <location>
        <begin position="1482"/>
        <end position="1491"/>
    </location>
</feature>
<gene>
    <name evidence="15" type="ORF">pdam_00012505</name>
</gene>
<feature type="compositionally biased region" description="Polar residues" evidence="12">
    <location>
        <begin position="1257"/>
        <end position="1275"/>
    </location>
</feature>
<evidence type="ECO:0000259" key="14">
    <source>
        <dbReference type="PROSITE" id="PS50259"/>
    </source>
</evidence>
<organism evidence="15 16">
    <name type="scientific">Pocillopora damicornis</name>
    <name type="common">Cauliflower coral</name>
    <name type="synonym">Millepora damicornis</name>
    <dbReference type="NCBI Taxonomy" id="46731"/>
    <lineage>
        <taxon>Eukaryota</taxon>
        <taxon>Metazoa</taxon>
        <taxon>Cnidaria</taxon>
        <taxon>Anthozoa</taxon>
        <taxon>Hexacorallia</taxon>
        <taxon>Scleractinia</taxon>
        <taxon>Astrocoeniina</taxon>
        <taxon>Pocilloporidae</taxon>
        <taxon>Pocillopora</taxon>
    </lineage>
</organism>
<keyword evidence="5 13" id="KW-1133">Transmembrane helix</keyword>
<feature type="compositionally biased region" description="Low complexity" evidence="12">
    <location>
        <begin position="1139"/>
        <end position="1155"/>
    </location>
</feature>
<feature type="compositionally biased region" description="Polar residues" evidence="12">
    <location>
        <begin position="1430"/>
        <end position="1440"/>
    </location>
</feature>
<feature type="compositionally biased region" description="Low complexity" evidence="12">
    <location>
        <begin position="1066"/>
        <end position="1115"/>
    </location>
</feature>
<dbReference type="PANTHER" id="PTHR10519:SF20">
    <property type="entry name" value="G-PROTEIN COUPLED RECEPTOR 156-RELATED"/>
    <property type="match status" value="1"/>
</dbReference>
<evidence type="ECO:0000256" key="5">
    <source>
        <dbReference type="ARBA" id="ARBA00022989"/>
    </source>
</evidence>
<dbReference type="Pfam" id="PF01094">
    <property type="entry name" value="ANF_receptor"/>
    <property type="match status" value="1"/>
</dbReference>